<evidence type="ECO:0000313" key="2">
    <source>
        <dbReference type="EMBL" id="MXO64364.1"/>
    </source>
</evidence>
<evidence type="ECO:0000313" key="3">
    <source>
        <dbReference type="Proteomes" id="UP000438476"/>
    </source>
</evidence>
<protein>
    <submittedName>
        <fullName evidence="2">Methyltransferase domain-containing protein</fullName>
    </submittedName>
</protein>
<dbReference type="CDD" id="cd02440">
    <property type="entry name" value="AdoMet_MTases"/>
    <property type="match status" value="1"/>
</dbReference>
<dbReference type="EMBL" id="WTYT01000001">
    <property type="protein sequence ID" value="MXO64364.1"/>
    <property type="molecule type" value="Genomic_DNA"/>
</dbReference>
<name>A0A6I4SZW4_9SPHN</name>
<dbReference type="Proteomes" id="UP000438476">
    <property type="component" value="Unassembled WGS sequence"/>
</dbReference>
<feature type="domain" description="Methyltransferase" evidence="1">
    <location>
        <begin position="41"/>
        <end position="154"/>
    </location>
</feature>
<keyword evidence="2" id="KW-0489">Methyltransferase</keyword>
<dbReference type="GO" id="GO:0032259">
    <property type="term" value="P:methylation"/>
    <property type="evidence" value="ECO:0007669"/>
    <property type="project" value="UniProtKB-KW"/>
</dbReference>
<keyword evidence="3" id="KW-1185">Reference proteome</keyword>
<dbReference type="PANTHER" id="PTHR43591:SF24">
    <property type="entry name" value="2-METHOXY-6-POLYPRENYL-1,4-BENZOQUINOL METHYLASE, MITOCHONDRIAL"/>
    <property type="match status" value="1"/>
</dbReference>
<gene>
    <name evidence="2" type="ORF">GRI91_01145</name>
</gene>
<accession>A0A6I4SZW4</accession>
<dbReference type="InterPro" id="IPR029063">
    <property type="entry name" value="SAM-dependent_MTases_sf"/>
</dbReference>
<organism evidence="2 3">
    <name type="scientific">Altericroceibacterium endophyticum</name>
    <dbReference type="NCBI Taxonomy" id="1808508"/>
    <lineage>
        <taxon>Bacteria</taxon>
        <taxon>Pseudomonadati</taxon>
        <taxon>Pseudomonadota</taxon>
        <taxon>Alphaproteobacteria</taxon>
        <taxon>Sphingomonadales</taxon>
        <taxon>Erythrobacteraceae</taxon>
        <taxon>Altericroceibacterium</taxon>
    </lineage>
</organism>
<dbReference type="PANTHER" id="PTHR43591">
    <property type="entry name" value="METHYLTRANSFERASE"/>
    <property type="match status" value="1"/>
</dbReference>
<evidence type="ECO:0000259" key="1">
    <source>
        <dbReference type="Pfam" id="PF13847"/>
    </source>
</evidence>
<proteinExistence type="predicted"/>
<dbReference type="InterPro" id="IPR025714">
    <property type="entry name" value="Methyltranfer_dom"/>
</dbReference>
<sequence length="277" mass="30116">MVDRSDWESRMGDKWAREWRQTDLSFSQLTPYLLTRITEHSFTSALDIGCGAGELALAVAETNPQAGVTGLDISASLIEVARERAHLQHSQPTFIKGDAAHWQPEDSFAPDLLFSRHGVMFFDDPPAAFAHLSEIAAPDARLVFSCFRALEANPFFTEIAALLPPADGAAAAPNAPGPFAFADKDYVRSILEAGDWSDIQFEAFDYPAIAGRGENAVDDAVAYFTSIGPAARALSQMEQSEREQICEEIRRIAAANLTGGKVSLQAAVWIVTARNGR</sequence>
<dbReference type="Gene3D" id="3.40.50.150">
    <property type="entry name" value="Vaccinia Virus protein VP39"/>
    <property type="match status" value="1"/>
</dbReference>
<reference evidence="2 3" key="1">
    <citation type="submission" date="2019-12" db="EMBL/GenBank/DDBJ databases">
        <title>Genomic-based taxomic classification of the family Erythrobacteraceae.</title>
        <authorList>
            <person name="Xu L."/>
        </authorList>
    </citation>
    <scope>NUCLEOTIDE SEQUENCE [LARGE SCALE GENOMIC DNA]</scope>
    <source>
        <strain evidence="2 3">LMG 29518</strain>
    </source>
</reference>
<dbReference type="GO" id="GO:0008168">
    <property type="term" value="F:methyltransferase activity"/>
    <property type="evidence" value="ECO:0007669"/>
    <property type="project" value="UniProtKB-KW"/>
</dbReference>
<keyword evidence="2" id="KW-0808">Transferase</keyword>
<dbReference type="Pfam" id="PF13847">
    <property type="entry name" value="Methyltransf_31"/>
    <property type="match status" value="1"/>
</dbReference>
<dbReference type="SUPFAM" id="SSF53335">
    <property type="entry name" value="S-adenosyl-L-methionine-dependent methyltransferases"/>
    <property type="match status" value="1"/>
</dbReference>
<dbReference type="RefSeq" id="WP_160734803.1">
    <property type="nucleotide sequence ID" value="NZ_WTYT01000001.1"/>
</dbReference>
<dbReference type="OrthoDB" id="9777638at2"/>
<dbReference type="AlphaFoldDB" id="A0A6I4SZW4"/>
<comment type="caution">
    <text evidence="2">The sequence shown here is derived from an EMBL/GenBank/DDBJ whole genome shotgun (WGS) entry which is preliminary data.</text>
</comment>